<gene>
    <name evidence="1" type="ORF">ONE63_007888</name>
</gene>
<name>A0AAV7XW05_9NEOP</name>
<protein>
    <recommendedName>
        <fullName evidence="3">E3 ubiquitin-protein ligase HERC2</fullName>
    </recommendedName>
</protein>
<accession>A0AAV7XW05</accession>
<comment type="caution">
    <text evidence="1">The sequence shown here is derived from an EMBL/GenBank/DDBJ whole genome shotgun (WGS) entry which is preliminary data.</text>
</comment>
<evidence type="ECO:0000313" key="1">
    <source>
        <dbReference type="EMBL" id="KAJ1527955.1"/>
    </source>
</evidence>
<dbReference type="AlphaFoldDB" id="A0AAV7XW05"/>
<organism evidence="1 2">
    <name type="scientific">Megalurothrips usitatus</name>
    <name type="common">bean blossom thrips</name>
    <dbReference type="NCBI Taxonomy" id="439358"/>
    <lineage>
        <taxon>Eukaryota</taxon>
        <taxon>Metazoa</taxon>
        <taxon>Ecdysozoa</taxon>
        <taxon>Arthropoda</taxon>
        <taxon>Hexapoda</taxon>
        <taxon>Insecta</taxon>
        <taxon>Pterygota</taxon>
        <taxon>Neoptera</taxon>
        <taxon>Paraneoptera</taxon>
        <taxon>Thysanoptera</taxon>
        <taxon>Terebrantia</taxon>
        <taxon>Thripoidea</taxon>
        <taxon>Thripidae</taxon>
        <taxon>Megalurothrips</taxon>
    </lineage>
</organism>
<keyword evidence="2" id="KW-1185">Reference proteome</keyword>
<dbReference type="EMBL" id="JAPTSV010000005">
    <property type="protein sequence ID" value="KAJ1527955.1"/>
    <property type="molecule type" value="Genomic_DNA"/>
</dbReference>
<reference evidence="1" key="1">
    <citation type="submission" date="2022-12" db="EMBL/GenBank/DDBJ databases">
        <title>Chromosome-level genome assembly of the bean flower thrips Megalurothrips usitatus.</title>
        <authorList>
            <person name="Ma L."/>
            <person name="Liu Q."/>
            <person name="Li H."/>
            <person name="Cai W."/>
        </authorList>
    </citation>
    <scope>NUCLEOTIDE SEQUENCE</scope>
    <source>
        <strain evidence="1">Cailab_2022a</strain>
    </source>
</reference>
<evidence type="ECO:0000313" key="2">
    <source>
        <dbReference type="Proteomes" id="UP001075354"/>
    </source>
</evidence>
<evidence type="ECO:0008006" key="3">
    <source>
        <dbReference type="Google" id="ProtNLM"/>
    </source>
</evidence>
<dbReference type="Proteomes" id="UP001075354">
    <property type="component" value="Chromosome 5"/>
</dbReference>
<sequence>MPSSKMTGVEVRPLGRLDRKWLKVDLQSTLSRDGLIRLWNEMMRDGELTRPGIDAYLNANGVPTHKGETGRFYCGLRVLSCTCCDGVCGPLEGCNCPPCQAVDNEELRRLEVEHNQPPPSQPQILSWTWREQPKKIELSKSTLFFFLSGEDADLCSELLQESLEALQSLPEATLFDESAVSPVWLDVVDRSVRFLRQVVLGDGQGRGEVPRTDQHTALCLLLELAMQKGALSNMLEAVLLLLQLWDKGKQEADNR</sequence>
<proteinExistence type="predicted"/>